<dbReference type="EMBL" id="JBHUFZ010000023">
    <property type="protein sequence ID" value="MFD1890616.1"/>
    <property type="molecule type" value="Genomic_DNA"/>
</dbReference>
<comment type="caution">
    <text evidence="1">The sequence shown here is derived from an EMBL/GenBank/DDBJ whole genome shotgun (WGS) entry which is preliminary data.</text>
</comment>
<organism evidence="1 2">
    <name type="scientific">Luteococcus peritonei</name>
    <dbReference type="NCBI Taxonomy" id="88874"/>
    <lineage>
        <taxon>Bacteria</taxon>
        <taxon>Bacillati</taxon>
        <taxon>Actinomycetota</taxon>
        <taxon>Actinomycetes</taxon>
        <taxon>Propionibacteriales</taxon>
        <taxon>Propionibacteriaceae</taxon>
        <taxon>Luteococcus</taxon>
    </lineage>
</organism>
<dbReference type="Proteomes" id="UP001597326">
    <property type="component" value="Unassembled WGS sequence"/>
</dbReference>
<reference evidence="2" key="1">
    <citation type="journal article" date="2019" name="Int. J. Syst. Evol. Microbiol.">
        <title>The Global Catalogue of Microorganisms (GCM) 10K type strain sequencing project: providing services to taxonomists for standard genome sequencing and annotation.</title>
        <authorList>
            <consortium name="The Broad Institute Genomics Platform"/>
            <consortium name="The Broad Institute Genome Sequencing Center for Infectious Disease"/>
            <person name="Wu L."/>
            <person name="Ma J."/>
        </authorList>
    </citation>
    <scope>NUCLEOTIDE SEQUENCE [LARGE SCALE GENOMIC DNA]</scope>
    <source>
        <strain evidence="2">CAIM 431</strain>
    </source>
</reference>
<protein>
    <submittedName>
        <fullName evidence="1">Uncharacterized protein</fullName>
    </submittedName>
</protein>
<proteinExistence type="predicted"/>
<gene>
    <name evidence="1" type="ORF">ACFSCS_10560</name>
</gene>
<keyword evidence="2" id="KW-1185">Reference proteome</keyword>
<accession>A0ABW4RWE4</accession>
<evidence type="ECO:0000313" key="2">
    <source>
        <dbReference type="Proteomes" id="UP001597326"/>
    </source>
</evidence>
<sequence length="64" mass="6618">MRCAKCRRSILGKSYASPIGERVCRSCHDKLTGFILGGAVGGAGGAAAGPKLMKSLRNPLGWGK</sequence>
<dbReference type="RefSeq" id="WP_343873836.1">
    <property type="nucleotide sequence ID" value="NZ_BAAAIX010000020.1"/>
</dbReference>
<evidence type="ECO:0000313" key="1">
    <source>
        <dbReference type="EMBL" id="MFD1890616.1"/>
    </source>
</evidence>
<name>A0ABW4RWE4_9ACTN</name>